<organism evidence="7">
    <name type="scientific">freshwater metagenome</name>
    <dbReference type="NCBI Taxonomy" id="449393"/>
    <lineage>
        <taxon>unclassified sequences</taxon>
        <taxon>metagenomes</taxon>
        <taxon>ecological metagenomes</taxon>
    </lineage>
</organism>
<dbReference type="PANTHER" id="PTHR46566">
    <property type="entry name" value="1-PHOSPHOFRUCTOKINASE-RELATED"/>
    <property type="match status" value="1"/>
</dbReference>
<dbReference type="SUPFAM" id="SSF53613">
    <property type="entry name" value="Ribokinase-like"/>
    <property type="match status" value="1"/>
</dbReference>
<dbReference type="PANTHER" id="PTHR46566:SF5">
    <property type="entry name" value="1-PHOSPHOFRUCTOKINASE"/>
    <property type="match status" value="1"/>
</dbReference>
<dbReference type="Pfam" id="PF00294">
    <property type="entry name" value="PfkB"/>
    <property type="match status" value="1"/>
</dbReference>
<sequence length="338" mass="36037">MAERKSPVVTLTPSPTLDRTYFVKDLVEGGVNRAERVGEELAGKGINVSRGLQLVQMAAPGVIPIGNADPGVLKRTGSSFLIPLWVDGTLRVSTTVVEFDGPTTKINEHPRPLYERDWKSVIDLTERTVRDYGAKWLVIAGAHPEIVETGKPIDLQPLFDRMSALGVRVVLDTSGPALRYWAQKGSATIMKPNSHELSECVNKDLNTIGDVIDAARELNNWGVDCVMASLGIDGIVAVTKTHAIHAFTQPVKVINTVGAGDSTIAGFLAAIASDESEPSAYGVGFDVAKGISSAVQWGAAKVQQPTSGLQSIENLVEATVELIPDRARLLGEPAKAKG</sequence>
<dbReference type="EMBL" id="CAEZST010000005">
    <property type="protein sequence ID" value="CAB4543498.1"/>
    <property type="molecule type" value="Genomic_DNA"/>
</dbReference>
<feature type="domain" description="Carbohydrate kinase PfkB" evidence="6">
    <location>
        <begin position="19"/>
        <end position="305"/>
    </location>
</feature>
<evidence type="ECO:0000256" key="5">
    <source>
        <dbReference type="ARBA" id="ARBA00022840"/>
    </source>
</evidence>
<accession>A0A6J6BZJ1</accession>
<evidence type="ECO:0000313" key="8">
    <source>
        <dbReference type="EMBL" id="CAB4561582.1"/>
    </source>
</evidence>
<dbReference type="InterPro" id="IPR011611">
    <property type="entry name" value="PfkB_dom"/>
</dbReference>
<evidence type="ECO:0000256" key="4">
    <source>
        <dbReference type="ARBA" id="ARBA00022777"/>
    </source>
</evidence>
<protein>
    <submittedName>
        <fullName evidence="7">Unannotated protein</fullName>
    </submittedName>
</protein>
<keyword evidence="4" id="KW-0418">Kinase</keyword>
<dbReference type="AlphaFoldDB" id="A0A6J6BZJ1"/>
<dbReference type="GO" id="GO:0005524">
    <property type="term" value="F:ATP binding"/>
    <property type="evidence" value="ECO:0007669"/>
    <property type="project" value="UniProtKB-KW"/>
</dbReference>
<dbReference type="PROSITE" id="PS00584">
    <property type="entry name" value="PFKB_KINASES_2"/>
    <property type="match status" value="1"/>
</dbReference>
<proteinExistence type="inferred from homology"/>
<dbReference type="InterPro" id="IPR017583">
    <property type="entry name" value="Tagatose/fructose_Pkinase"/>
</dbReference>
<evidence type="ECO:0000256" key="1">
    <source>
        <dbReference type="ARBA" id="ARBA00010688"/>
    </source>
</evidence>
<dbReference type="GO" id="GO:0005829">
    <property type="term" value="C:cytosol"/>
    <property type="evidence" value="ECO:0007669"/>
    <property type="project" value="TreeGrafter"/>
</dbReference>
<keyword evidence="2" id="KW-0808">Transferase</keyword>
<evidence type="ECO:0000256" key="3">
    <source>
        <dbReference type="ARBA" id="ARBA00022741"/>
    </source>
</evidence>
<dbReference type="PIRSF" id="PIRSF000535">
    <property type="entry name" value="1PFK/6PFK/LacC"/>
    <property type="match status" value="1"/>
</dbReference>
<comment type="similarity">
    <text evidence="1">Belongs to the carbohydrate kinase PfkB family.</text>
</comment>
<gene>
    <name evidence="7" type="ORF">UFOPK1503_00423</name>
    <name evidence="8" type="ORF">UFOPK1693_00059</name>
</gene>
<keyword evidence="5" id="KW-0067">ATP-binding</keyword>
<dbReference type="InterPro" id="IPR029056">
    <property type="entry name" value="Ribokinase-like"/>
</dbReference>
<keyword evidence="3" id="KW-0547">Nucleotide-binding</keyword>
<dbReference type="GO" id="GO:0008443">
    <property type="term" value="F:phosphofructokinase activity"/>
    <property type="evidence" value="ECO:0007669"/>
    <property type="project" value="TreeGrafter"/>
</dbReference>
<dbReference type="EMBL" id="CAEZTO010000001">
    <property type="protein sequence ID" value="CAB4561582.1"/>
    <property type="molecule type" value="Genomic_DNA"/>
</dbReference>
<dbReference type="Gene3D" id="3.40.1190.20">
    <property type="match status" value="1"/>
</dbReference>
<evidence type="ECO:0000259" key="6">
    <source>
        <dbReference type="Pfam" id="PF00294"/>
    </source>
</evidence>
<reference evidence="7" key="1">
    <citation type="submission" date="2020-05" db="EMBL/GenBank/DDBJ databases">
        <authorList>
            <person name="Chiriac C."/>
            <person name="Salcher M."/>
            <person name="Ghai R."/>
            <person name="Kavagutti S V."/>
        </authorList>
    </citation>
    <scope>NUCLEOTIDE SEQUENCE</scope>
</reference>
<name>A0A6J6BZJ1_9ZZZZ</name>
<evidence type="ECO:0000256" key="2">
    <source>
        <dbReference type="ARBA" id="ARBA00022679"/>
    </source>
</evidence>
<evidence type="ECO:0000313" key="7">
    <source>
        <dbReference type="EMBL" id="CAB4543498.1"/>
    </source>
</evidence>
<dbReference type="InterPro" id="IPR002173">
    <property type="entry name" value="Carboh/pur_kinase_PfkB_CS"/>
</dbReference>